<comment type="caution">
    <text evidence="2">The sequence shown here is derived from an EMBL/GenBank/DDBJ whole genome shotgun (WGS) entry which is preliminary data.</text>
</comment>
<dbReference type="AlphaFoldDB" id="A0A918XT55"/>
<name>A0A918XT55_9PROT</name>
<feature type="transmembrane region" description="Helical" evidence="1">
    <location>
        <begin position="230"/>
        <end position="248"/>
    </location>
</feature>
<evidence type="ECO:0000313" key="3">
    <source>
        <dbReference type="Proteomes" id="UP000630353"/>
    </source>
</evidence>
<reference evidence="2" key="1">
    <citation type="journal article" date="2014" name="Int. J. Syst. Evol. Microbiol.">
        <title>Complete genome sequence of Corynebacterium casei LMG S-19264T (=DSM 44701T), isolated from a smear-ripened cheese.</title>
        <authorList>
            <consortium name="US DOE Joint Genome Institute (JGI-PGF)"/>
            <person name="Walter F."/>
            <person name="Albersmeier A."/>
            <person name="Kalinowski J."/>
            <person name="Ruckert C."/>
        </authorList>
    </citation>
    <scope>NUCLEOTIDE SEQUENCE</scope>
    <source>
        <strain evidence="2">KCTC 42651</strain>
    </source>
</reference>
<organism evidence="2 3">
    <name type="scientific">Thalassobaculum fulvum</name>
    <dbReference type="NCBI Taxonomy" id="1633335"/>
    <lineage>
        <taxon>Bacteria</taxon>
        <taxon>Pseudomonadati</taxon>
        <taxon>Pseudomonadota</taxon>
        <taxon>Alphaproteobacteria</taxon>
        <taxon>Rhodospirillales</taxon>
        <taxon>Thalassobaculaceae</taxon>
        <taxon>Thalassobaculum</taxon>
    </lineage>
</organism>
<evidence type="ECO:0000313" key="2">
    <source>
        <dbReference type="EMBL" id="GHD49997.1"/>
    </source>
</evidence>
<evidence type="ECO:0000256" key="1">
    <source>
        <dbReference type="SAM" id="Phobius"/>
    </source>
</evidence>
<keyword evidence="1" id="KW-1133">Transmembrane helix</keyword>
<keyword evidence="3" id="KW-1185">Reference proteome</keyword>
<keyword evidence="1" id="KW-0472">Membrane</keyword>
<dbReference type="RefSeq" id="WP_189989515.1">
    <property type="nucleotide sequence ID" value="NZ_BMZS01000004.1"/>
</dbReference>
<sequence>MSTASGGTVRSIGLAAVNLQGFIDAIERGIVYGWAWNPQRPEEKIEVEILLGATQLATVTADRFRDDLVDLEIGDGQHAFEYVLPDDLVGQVDSSEIEVRFAGSEVPLPRMQVRPQRRTRPDGPPRLEAEVIVALQERIAMQEQVINDMSNLLRGMVDRFKNLPVPSGNGNGPVLDGELAEALDRQSSTLKSIETYVATFGQSLREIADTNSAQRSAAPEPTGRFRGMDAVFLLLLAAVVVGFMVAFGDLL</sequence>
<dbReference type="EMBL" id="BMZS01000004">
    <property type="protein sequence ID" value="GHD49997.1"/>
    <property type="molecule type" value="Genomic_DNA"/>
</dbReference>
<protein>
    <submittedName>
        <fullName evidence="2">Uncharacterized protein</fullName>
    </submittedName>
</protein>
<reference evidence="2" key="2">
    <citation type="submission" date="2020-09" db="EMBL/GenBank/DDBJ databases">
        <authorList>
            <person name="Sun Q."/>
            <person name="Kim S."/>
        </authorList>
    </citation>
    <scope>NUCLEOTIDE SEQUENCE</scope>
    <source>
        <strain evidence="2">KCTC 42651</strain>
    </source>
</reference>
<accession>A0A918XT55</accession>
<keyword evidence="1" id="KW-0812">Transmembrane</keyword>
<proteinExistence type="predicted"/>
<gene>
    <name evidence="2" type="ORF">GCM10017083_23100</name>
</gene>
<dbReference type="Proteomes" id="UP000630353">
    <property type="component" value="Unassembled WGS sequence"/>
</dbReference>